<evidence type="ECO:0000259" key="4">
    <source>
        <dbReference type="PROSITE" id="PS50222"/>
    </source>
</evidence>
<feature type="region of interest" description="Disordered" evidence="2">
    <location>
        <begin position="865"/>
        <end position="888"/>
    </location>
</feature>
<sequence length="888" mass="96649">MRTALLVALLCSARATKPAAPFDVADEAAAAAGLECPGADVADVAARVEKLGANASTAAVERVLEAAVAASAHARAHRRVALVKTHKTASGTLQALVARVALRLGLRPAAAAWPGKFWRKAMCPEALRRALGGRRADVALRHVFPIKDWWTTNRTTREPAGHLASLLAYYNRTRRWYAGDRDRWNPLAKDLRLLTSGDVESFVEAHLRGARLDAAGVHVLLVEDLHASLAVARRRLRWSLLDALPVAVGASKRRRSGRGASKRRGSGRGLSEAALPAPAASLALDGVLYRGAVAAHAAAVAAVDRKCGGGFPVAAEARLLAALGAAVDRACGVDGAPPLLARLCRFRKTQERAVVQAVIRMKNREAYRAEQYLPKVKWAAFQEQRRHEDFAAIRFEQKQASIQVKKDRPDLRIVDFCQRLRRHLDKRVRELGGTESSVLRTAFLDWDGDCSGALSVREFKRAVESLGFVVADDEASYVVGYYGADSGGEMRYATFVEDVARLGRHFMEHSDVGAATARSGAGDRSGHPAIVRRFIKKLRAKLLTSIKKNGEYERILIRRAFLNWDADASGQLDARELVGALAQLGVTLSESEASQIVAAYDASNQGAMRYQALVEDVCEGVPHFIESAEDPDVETRANLKSTTAPTPEEEHEDELLLESLFTCRPYEKTQNALAEEFKVKLRYAVEARILSQGGTVQSILREAFLFWDSDASGELNVREFMGAMNRVGMDMSEMHARQIVRYYDRKGNRGRFGDGEIHYMDLVDEIAKAVPHFISHPVPKRAAGPPPSARADGDVAVALPPSIAESKDRLRAAVLRAAPKTRAAKGGQPIPPRDLLHGTLLRIDKAGSGAATAKDLARLARELRAPLNDRELQAVPKPTTGLGGPDQT</sequence>
<dbReference type="EMBL" id="GL833140">
    <property type="protein sequence ID" value="EGB05648.1"/>
    <property type="molecule type" value="Genomic_DNA"/>
</dbReference>
<dbReference type="PROSITE" id="PS00018">
    <property type="entry name" value="EF_HAND_1"/>
    <property type="match status" value="3"/>
</dbReference>
<feature type="signal peptide" evidence="3">
    <location>
        <begin position="1"/>
        <end position="15"/>
    </location>
</feature>
<dbReference type="InParanoid" id="F0YH50"/>
<dbReference type="PANTHER" id="PTHR20875">
    <property type="entry name" value="EF-HAND CALCIUM-BINDING DOMAIN-CONTAINING PROTEIN 6-RELATED"/>
    <property type="match status" value="1"/>
</dbReference>
<dbReference type="InterPro" id="IPR052603">
    <property type="entry name" value="EFCB6"/>
</dbReference>
<dbReference type="Proteomes" id="UP000002729">
    <property type="component" value="Unassembled WGS sequence"/>
</dbReference>
<evidence type="ECO:0000313" key="6">
    <source>
        <dbReference type="Proteomes" id="UP000002729"/>
    </source>
</evidence>
<gene>
    <name evidence="5" type="ORF">AURANDRAFT_66259</name>
</gene>
<dbReference type="PANTHER" id="PTHR20875:SF0">
    <property type="entry name" value="GH12158P"/>
    <property type="match status" value="1"/>
</dbReference>
<dbReference type="KEGG" id="aaf:AURANDRAFT_66259"/>
<dbReference type="PROSITE" id="PS50222">
    <property type="entry name" value="EF_HAND_2"/>
    <property type="match status" value="3"/>
</dbReference>
<dbReference type="eggNOG" id="ENOG502SSFT">
    <property type="taxonomic scope" value="Eukaryota"/>
</dbReference>
<dbReference type="GO" id="GO:0005509">
    <property type="term" value="F:calcium ion binding"/>
    <property type="evidence" value="ECO:0007669"/>
    <property type="project" value="InterPro"/>
</dbReference>
<evidence type="ECO:0000256" key="3">
    <source>
        <dbReference type="SAM" id="SignalP"/>
    </source>
</evidence>
<protein>
    <recommendedName>
        <fullName evidence="4">EF-hand domain-containing protein</fullName>
    </recommendedName>
</protein>
<dbReference type="Gene3D" id="1.10.238.10">
    <property type="entry name" value="EF-hand"/>
    <property type="match status" value="3"/>
</dbReference>
<evidence type="ECO:0000313" key="5">
    <source>
        <dbReference type="EMBL" id="EGB05648.1"/>
    </source>
</evidence>
<dbReference type="GeneID" id="20225717"/>
<feature type="domain" description="EF-hand" evidence="4">
    <location>
        <begin position="434"/>
        <end position="469"/>
    </location>
</feature>
<dbReference type="RefSeq" id="XP_009039776.1">
    <property type="nucleotide sequence ID" value="XM_009041528.1"/>
</dbReference>
<feature type="chain" id="PRO_5013197969" description="EF-hand domain-containing protein" evidence="3">
    <location>
        <begin position="16"/>
        <end position="888"/>
    </location>
</feature>
<dbReference type="InterPro" id="IPR002048">
    <property type="entry name" value="EF_hand_dom"/>
</dbReference>
<dbReference type="OrthoDB" id="186625at2759"/>
<dbReference type="CDD" id="cd00051">
    <property type="entry name" value="EFh"/>
    <property type="match status" value="1"/>
</dbReference>
<keyword evidence="1" id="KW-0106">Calcium</keyword>
<dbReference type="InterPro" id="IPR011992">
    <property type="entry name" value="EF-hand-dom_pair"/>
</dbReference>
<feature type="domain" description="EF-hand" evidence="4">
    <location>
        <begin position="695"/>
        <end position="730"/>
    </location>
</feature>
<name>F0YH50_AURAN</name>
<dbReference type="AlphaFoldDB" id="F0YH50"/>
<organism evidence="6">
    <name type="scientific">Aureococcus anophagefferens</name>
    <name type="common">Harmful bloom alga</name>
    <dbReference type="NCBI Taxonomy" id="44056"/>
    <lineage>
        <taxon>Eukaryota</taxon>
        <taxon>Sar</taxon>
        <taxon>Stramenopiles</taxon>
        <taxon>Ochrophyta</taxon>
        <taxon>Pelagophyceae</taxon>
        <taxon>Pelagomonadales</taxon>
        <taxon>Pelagomonadaceae</taxon>
        <taxon>Aureococcus</taxon>
    </lineage>
</organism>
<keyword evidence="6" id="KW-1185">Reference proteome</keyword>
<reference evidence="5 6" key="1">
    <citation type="journal article" date="2011" name="Proc. Natl. Acad. Sci. U.S.A.">
        <title>Niche of harmful alga Aureococcus anophagefferens revealed through ecogenomics.</title>
        <authorList>
            <person name="Gobler C.J."/>
            <person name="Berry D.L."/>
            <person name="Dyhrman S.T."/>
            <person name="Wilhelm S.W."/>
            <person name="Salamov A."/>
            <person name="Lobanov A.V."/>
            <person name="Zhang Y."/>
            <person name="Collier J.L."/>
            <person name="Wurch L.L."/>
            <person name="Kustka A.B."/>
            <person name="Dill B.D."/>
            <person name="Shah M."/>
            <person name="VerBerkmoes N.C."/>
            <person name="Kuo A."/>
            <person name="Terry A."/>
            <person name="Pangilinan J."/>
            <person name="Lindquist E.A."/>
            <person name="Lucas S."/>
            <person name="Paulsen I.T."/>
            <person name="Hattenrath-Lehmann T.K."/>
            <person name="Talmage S.C."/>
            <person name="Walker E.A."/>
            <person name="Koch F."/>
            <person name="Burson A.M."/>
            <person name="Marcoval M.A."/>
            <person name="Tang Y.Z."/>
            <person name="Lecleir G.R."/>
            <person name="Coyne K.J."/>
            <person name="Berg G.M."/>
            <person name="Bertrand E.M."/>
            <person name="Saito M.A."/>
            <person name="Gladyshev V.N."/>
            <person name="Grigoriev I.V."/>
        </authorList>
    </citation>
    <scope>NUCLEOTIDE SEQUENCE [LARGE SCALE GENOMIC DNA]</scope>
    <source>
        <strain evidence="6">CCMP 1984</strain>
    </source>
</reference>
<feature type="domain" description="EF-hand" evidence="4">
    <location>
        <begin position="552"/>
        <end position="587"/>
    </location>
</feature>
<dbReference type="SUPFAM" id="SSF47473">
    <property type="entry name" value="EF-hand"/>
    <property type="match status" value="2"/>
</dbReference>
<proteinExistence type="predicted"/>
<accession>F0YH50</accession>
<dbReference type="InterPro" id="IPR018247">
    <property type="entry name" value="EF_Hand_1_Ca_BS"/>
</dbReference>
<keyword evidence="3" id="KW-0732">Signal</keyword>
<dbReference type="SMART" id="SM00054">
    <property type="entry name" value="EFh"/>
    <property type="match status" value="3"/>
</dbReference>
<evidence type="ECO:0000256" key="1">
    <source>
        <dbReference type="ARBA" id="ARBA00022837"/>
    </source>
</evidence>
<evidence type="ECO:0000256" key="2">
    <source>
        <dbReference type="SAM" id="MobiDB-lite"/>
    </source>
</evidence>